<dbReference type="PROSITE" id="PS51186">
    <property type="entry name" value="GNAT"/>
    <property type="match status" value="1"/>
</dbReference>
<dbReference type="Proteomes" id="UP000007394">
    <property type="component" value="Chromosome"/>
</dbReference>
<sequence length="203" mass="23889">MDLLIKQTSMEDFRITENITREAFWNVYKPGCNEHLVLHNLRKSQSNIKELDLVAFYNDQIVGHIISTKAMVVDSQYKEYEVLCVGPLSVLPNFQKKGIGGRLLKESIEIARSLGFRGMILFGNPDYYHRFGFRNAKEFEITTKDFQNFEPFMALELFEKAFIDVRGRFIEDESFNVNEDELNEFEKQFPYKEKQITDTQLKM</sequence>
<dbReference type="InterPro" id="IPR016181">
    <property type="entry name" value="Acyl_CoA_acyltransferase"/>
</dbReference>
<evidence type="ECO:0000259" key="1">
    <source>
        <dbReference type="PROSITE" id="PS51186"/>
    </source>
</evidence>
<dbReference type="KEGG" id="ial:IALB_0119"/>
<dbReference type="RefSeq" id="WP_014558993.1">
    <property type="nucleotide sequence ID" value="NC_017464.1"/>
</dbReference>
<proteinExistence type="predicted"/>
<dbReference type="GO" id="GO:0016747">
    <property type="term" value="F:acyltransferase activity, transferring groups other than amino-acyl groups"/>
    <property type="evidence" value="ECO:0007669"/>
    <property type="project" value="InterPro"/>
</dbReference>
<keyword evidence="3" id="KW-1185">Reference proteome</keyword>
<dbReference type="STRING" id="945713.IALB_0119"/>
<protein>
    <submittedName>
        <fullName evidence="2">Putative acetyltransferase</fullName>
    </submittedName>
</protein>
<dbReference type="OrthoDB" id="9797178at2"/>
<dbReference type="CDD" id="cd04301">
    <property type="entry name" value="NAT_SF"/>
    <property type="match status" value="1"/>
</dbReference>
<dbReference type="AlphaFoldDB" id="I0AFS6"/>
<keyword evidence="2" id="KW-0808">Transferase</keyword>
<organism evidence="2 3">
    <name type="scientific">Ignavibacterium album (strain DSM 19864 / JCM 16511 / NBRC 101810 / Mat9-16)</name>
    <dbReference type="NCBI Taxonomy" id="945713"/>
    <lineage>
        <taxon>Bacteria</taxon>
        <taxon>Pseudomonadati</taxon>
        <taxon>Ignavibacteriota</taxon>
        <taxon>Ignavibacteria</taxon>
        <taxon>Ignavibacteriales</taxon>
        <taxon>Ignavibacteriaceae</taxon>
        <taxon>Ignavibacterium</taxon>
    </lineage>
</organism>
<feature type="domain" description="N-acetyltransferase" evidence="1">
    <location>
        <begin position="3"/>
        <end position="156"/>
    </location>
</feature>
<dbReference type="HOGENOM" id="CLU_081840_1_1_10"/>
<dbReference type="InterPro" id="IPR000182">
    <property type="entry name" value="GNAT_dom"/>
</dbReference>
<gene>
    <name evidence="2" type="ordered locus">IALB_0119</name>
</gene>
<evidence type="ECO:0000313" key="3">
    <source>
        <dbReference type="Proteomes" id="UP000007394"/>
    </source>
</evidence>
<dbReference type="EMBL" id="CP003418">
    <property type="protein sequence ID" value="AFH47833.1"/>
    <property type="molecule type" value="Genomic_DNA"/>
</dbReference>
<dbReference type="Pfam" id="PF00583">
    <property type="entry name" value="Acetyltransf_1"/>
    <property type="match status" value="1"/>
</dbReference>
<dbReference type="eggNOG" id="COG3153">
    <property type="taxonomic scope" value="Bacteria"/>
</dbReference>
<reference evidence="2 3" key="1">
    <citation type="journal article" date="2012" name="Front. Microbiol.">
        <title>Complete genome of Ignavibacterium album, a metabolically versatile, flagellated, facultative anaerobe from the phylum Chlorobi.</title>
        <authorList>
            <person name="Liu Z."/>
            <person name="Frigaard N.-U."/>
            <person name="Vogl K."/>
            <person name="Iino T."/>
            <person name="Ohkuma M."/>
            <person name="Overmann J."/>
            <person name="Bryant D.A."/>
        </authorList>
    </citation>
    <scope>NUCLEOTIDE SEQUENCE [LARGE SCALE GENOMIC DNA]</scope>
    <source>
        <strain evidence="3">DSM 19864 / JCM 16511 / NBRC 101810 / Mat9-16</strain>
    </source>
</reference>
<dbReference type="Gene3D" id="3.40.630.30">
    <property type="match status" value="1"/>
</dbReference>
<dbReference type="PATRIC" id="fig|945713.3.peg.119"/>
<name>I0AFS6_IGNAJ</name>
<evidence type="ECO:0000313" key="2">
    <source>
        <dbReference type="EMBL" id="AFH47833.1"/>
    </source>
</evidence>
<accession>I0AFS6</accession>
<dbReference type="SUPFAM" id="SSF55729">
    <property type="entry name" value="Acyl-CoA N-acyltransferases (Nat)"/>
    <property type="match status" value="1"/>
</dbReference>